<evidence type="ECO:0000313" key="3">
    <source>
        <dbReference type="Proteomes" id="UP001321492"/>
    </source>
</evidence>
<feature type="signal peptide" evidence="1">
    <location>
        <begin position="1"/>
        <end position="26"/>
    </location>
</feature>
<evidence type="ECO:0008006" key="4">
    <source>
        <dbReference type="Google" id="ProtNLM"/>
    </source>
</evidence>
<dbReference type="EMBL" id="JASJEV010000001">
    <property type="protein sequence ID" value="MDJ1157318.1"/>
    <property type="molecule type" value="Genomic_DNA"/>
</dbReference>
<dbReference type="RefSeq" id="WP_283739277.1">
    <property type="nucleotide sequence ID" value="NZ_JASJEV010000001.1"/>
</dbReference>
<name>A0ABT7AD61_9HYPH</name>
<keyword evidence="1" id="KW-0732">Signal</keyword>
<organism evidence="2 3">
    <name type="scientific">Chelatococcus albus</name>
    <dbReference type="NCBI Taxonomy" id="3047466"/>
    <lineage>
        <taxon>Bacteria</taxon>
        <taxon>Pseudomonadati</taxon>
        <taxon>Pseudomonadota</taxon>
        <taxon>Alphaproteobacteria</taxon>
        <taxon>Hyphomicrobiales</taxon>
        <taxon>Chelatococcaceae</taxon>
        <taxon>Chelatococcus</taxon>
    </lineage>
</organism>
<accession>A0ABT7AD61</accession>
<protein>
    <recommendedName>
        <fullName evidence="4">Lectin-like protein BA14k</fullName>
    </recommendedName>
</protein>
<feature type="chain" id="PRO_5045684199" description="Lectin-like protein BA14k" evidence="1">
    <location>
        <begin position="27"/>
        <end position="151"/>
    </location>
</feature>
<comment type="caution">
    <text evidence="2">The sequence shown here is derived from an EMBL/GenBank/DDBJ whole genome shotgun (WGS) entry which is preliminary data.</text>
</comment>
<sequence length="151" mass="17826">MKRFALNGKVLTIALALATVTGTLLAASEPAQAFHGRHGYYGGGYFGGWYPHRHWYGWRTYYGYRPYYYSYGYRPYYYSYGYRPYYYGKPYYYYDYPYYDGGAIAAGIIGSVGAIIASQARYHGRYCYRAPRRVWVDDLGWRVRRVTVCRY</sequence>
<dbReference type="Proteomes" id="UP001321492">
    <property type="component" value="Unassembled WGS sequence"/>
</dbReference>
<evidence type="ECO:0000313" key="2">
    <source>
        <dbReference type="EMBL" id="MDJ1157318.1"/>
    </source>
</evidence>
<proteinExistence type="predicted"/>
<evidence type="ECO:0000256" key="1">
    <source>
        <dbReference type="SAM" id="SignalP"/>
    </source>
</evidence>
<keyword evidence="3" id="KW-1185">Reference proteome</keyword>
<gene>
    <name evidence="2" type="ORF">QNA08_03580</name>
</gene>
<reference evidence="2 3" key="1">
    <citation type="submission" date="2023-05" db="EMBL/GenBank/DDBJ databases">
        <title>Chelatococcus sp. nov., a moderately thermophilic bacterium isolated from hot spring microbial mat.</title>
        <authorList>
            <person name="Hu C.-J."/>
            <person name="Li W.-J."/>
        </authorList>
    </citation>
    <scope>NUCLEOTIDE SEQUENCE [LARGE SCALE GENOMIC DNA]</scope>
    <source>
        <strain evidence="2 3">SYSU G07232</strain>
    </source>
</reference>